<sequence length="329" mass="35435">MGLLKTTDSKEVIVAVDGSGGDRGMVHIAGAVNFAQTMYPNFKALVFGSALLHDELKRSRIDWNRCEFVETYQVIPQDSQVSDVLERYTRSSMYQAVLAVQEGRAHSMVSAGGTGPLVVLSRHLLSTMENLRPALCARMPAGPGRYSLMLDLGANAQCSAQDLCDFARLGDAAARLYFGLEAPRLAILNVGTEELKGSHVVQEAKARLEASKGLNFTGFIEADRIFCGDADVIITDGFSGNIALKSAEGVYRIFSNAPGIKRFFAKMGKPDWLLPWQYNGSLLLGVKGNVIKSHGNAGKEAFAVAMVEAVKAAQSDLAAAMQDNLALQK</sequence>
<gene>
    <name evidence="10" type="primary">plsX</name>
    <name evidence="11" type="ORF">IAB19_08490</name>
</gene>
<reference evidence="11" key="1">
    <citation type="submission" date="2020-10" db="EMBL/GenBank/DDBJ databases">
        <authorList>
            <person name="Gilroy R."/>
        </authorList>
    </citation>
    <scope>NUCLEOTIDE SEQUENCE</scope>
    <source>
        <strain evidence="11">17213</strain>
    </source>
</reference>
<dbReference type="SUPFAM" id="SSF53659">
    <property type="entry name" value="Isocitrate/Isopropylmalate dehydrogenase-like"/>
    <property type="match status" value="1"/>
</dbReference>
<name>A0A9D9DCE8_9GAMM</name>
<evidence type="ECO:0000256" key="6">
    <source>
        <dbReference type="ARBA" id="ARBA00023209"/>
    </source>
</evidence>
<proteinExistence type="inferred from homology"/>
<evidence type="ECO:0000256" key="5">
    <source>
        <dbReference type="ARBA" id="ARBA00023098"/>
    </source>
</evidence>
<comment type="caution">
    <text evidence="11">The sequence shown here is derived from an EMBL/GenBank/DDBJ whole genome shotgun (WGS) entry which is preliminary data.</text>
</comment>
<keyword evidence="7 10" id="KW-1208">Phospholipid metabolism</keyword>
<keyword evidence="3 10" id="KW-0444">Lipid biosynthesis</keyword>
<protein>
    <recommendedName>
        <fullName evidence="8 10">Phosphate acyltransferase</fullName>
        <ecNumber evidence="8 10">2.3.1.274</ecNumber>
    </recommendedName>
    <alternativeName>
        <fullName evidence="10">Acyl-ACP phosphotransacylase</fullName>
    </alternativeName>
    <alternativeName>
        <fullName evidence="10">Acyl-[acyl-carrier-protein]--phosphate acyltransferase</fullName>
    </alternativeName>
    <alternativeName>
        <fullName evidence="10">Phosphate-acyl-ACP acyltransferase</fullName>
    </alternativeName>
</protein>
<keyword evidence="11" id="KW-0012">Acyltransferase</keyword>
<comment type="pathway">
    <text evidence="10">Lipid metabolism; phospholipid metabolism.</text>
</comment>
<dbReference type="GO" id="GO:0043811">
    <property type="term" value="F:phosphate:acyl-[acyl carrier protein] acyltransferase activity"/>
    <property type="evidence" value="ECO:0007669"/>
    <property type="project" value="UniProtKB-UniRule"/>
</dbReference>
<comment type="subunit">
    <text evidence="9 10">Homodimer. Probably interacts with PlsY.</text>
</comment>
<dbReference type="Proteomes" id="UP000823631">
    <property type="component" value="Unassembled WGS sequence"/>
</dbReference>
<dbReference type="GO" id="GO:0006633">
    <property type="term" value="P:fatty acid biosynthetic process"/>
    <property type="evidence" value="ECO:0007669"/>
    <property type="project" value="UniProtKB-UniRule"/>
</dbReference>
<dbReference type="PANTHER" id="PTHR30100:SF1">
    <property type="entry name" value="PHOSPHATE ACYLTRANSFERASE"/>
    <property type="match status" value="1"/>
</dbReference>
<evidence type="ECO:0000256" key="8">
    <source>
        <dbReference type="ARBA" id="ARBA00024069"/>
    </source>
</evidence>
<comment type="catalytic activity">
    <reaction evidence="1 10">
        <text>a fatty acyl-[ACP] + phosphate = an acyl phosphate + holo-[ACP]</text>
        <dbReference type="Rhea" id="RHEA:42292"/>
        <dbReference type="Rhea" id="RHEA-COMP:9685"/>
        <dbReference type="Rhea" id="RHEA-COMP:14125"/>
        <dbReference type="ChEBI" id="CHEBI:43474"/>
        <dbReference type="ChEBI" id="CHEBI:59918"/>
        <dbReference type="ChEBI" id="CHEBI:64479"/>
        <dbReference type="ChEBI" id="CHEBI:138651"/>
        <dbReference type="EC" id="2.3.1.274"/>
    </reaction>
</comment>
<keyword evidence="2 10" id="KW-0963">Cytoplasm</keyword>
<evidence type="ECO:0000256" key="2">
    <source>
        <dbReference type="ARBA" id="ARBA00022490"/>
    </source>
</evidence>
<evidence type="ECO:0000256" key="4">
    <source>
        <dbReference type="ARBA" id="ARBA00022679"/>
    </source>
</evidence>
<evidence type="ECO:0000256" key="7">
    <source>
        <dbReference type="ARBA" id="ARBA00023264"/>
    </source>
</evidence>
<evidence type="ECO:0000256" key="10">
    <source>
        <dbReference type="HAMAP-Rule" id="MF_00019"/>
    </source>
</evidence>
<dbReference type="Gene3D" id="3.40.718.10">
    <property type="entry name" value="Isopropylmalate Dehydrogenase"/>
    <property type="match status" value="1"/>
</dbReference>
<comment type="subcellular location">
    <subcellularLocation>
        <location evidence="10">Cytoplasm</location>
    </subcellularLocation>
    <text evidence="10">Associated with the membrane possibly through PlsY.</text>
</comment>
<dbReference type="GO" id="GO:0005737">
    <property type="term" value="C:cytoplasm"/>
    <property type="evidence" value="ECO:0007669"/>
    <property type="project" value="UniProtKB-SubCell"/>
</dbReference>
<accession>A0A9D9DCE8</accession>
<dbReference type="PIRSF" id="PIRSF002465">
    <property type="entry name" value="Phsphlp_syn_PlsX"/>
    <property type="match status" value="1"/>
</dbReference>
<dbReference type="AlphaFoldDB" id="A0A9D9DCE8"/>
<keyword evidence="5 10" id="KW-0443">Lipid metabolism</keyword>
<evidence type="ECO:0000256" key="1">
    <source>
        <dbReference type="ARBA" id="ARBA00001232"/>
    </source>
</evidence>
<dbReference type="Pfam" id="PF02504">
    <property type="entry name" value="FA_synthesis"/>
    <property type="match status" value="1"/>
</dbReference>
<comment type="function">
    <text evidence="10">Catalyzes the reversible formation of acyl-phosphate (acyl-PO(4)) from acyl-[acyl-carrier-protein] (acyl-ACP). This enzyme utilizes acyl-ACP as fatty acyl donor, but not acyl-CoA.</text>
</comment>
<evidence type="ECO:0000256" key="3">
    <source>
        <dbReference type="ARBA" id="ARBA00022516"/>
    </source>
</evidence>
<evidence type="ECO:0000256" key="9">
    <source>
        <dbReference type="ARBA" id="ARBA00046608"/>
    </source>
</evidence>
<dbReference type="PANTHER" id="PTHR30100">
    <property type="entry name" value="FATTY ACID/PHOSPHOLIPID SYNTHESIS PROTEIN PLSX"/>
    <property type="match status" value="1"/>
</dbReference>
<keyword evidence="4 10" id="KW-0808">Transferase</keyword>
<comment type="similarity">
    <text evidence="10">Belongs to the PlsX family.</text>
</comment>
<dbReference type="EC" id="2.3.1.274" evidence="8 10"/>
<evidence type="ECO:0000313" key="12">
    <source>
        <dbReference type="Proteomes" id="UP000823631"/>
    </source>
</evidence>
<organism evidence="11 12">
    <name type="scientific">Candidatus Avisuccinivibrio stercorigallinarum</name>
    <dbReference type="NCBI Taxonomy" id="2840704"/>
    <lineage>
        <taxon>Bacteria</taxon>
        <taxon>Pseudomonadati</taxon>
        <taxon>Pseudomonadota</taxon>
        <taxon>Gammaproteobacteria</taxon>
        <taxon>Aeromonadales</taxon>
        <taxon>Succinivibrionaceae</taxon>
        <taxon>Succinivibrionaceae incertae sedis</taxon>
        <taxon>Candidatus Avisuccinivibrio</taxon>
    </lineage>
</organism>
<dbReference type="InterPro" id="IPR012281">
    <property type="entry name" value="Phospholipid_synth_PlsX-like"/>
</dbReference>
<dbReference type="GO" id="GO:0008654">
    <property type="term" value="P:phospholipid biosynthetic process"/>
    <property type="evidence" value="ECO:0007669"/>
    <property type="project" value="UniProtKB-KW"/>
</dbReference>
<keyword evidence="6 10" id="KW-0594">Phospholipid biosynthesis</keyword>
<reference evidence="11" key="2">
    <citation type="journal article" date="2021" name="PeerJ">
        <title>Extensive microbial diversity within the chicken gut microbiome revealed by metagenomics and culture.</title>
        <authorList>
            <person name="Gilroy R."/>
            <person name="Ravi A."/>
            <person name="Getino M."/>
            <person name="Pursley I."/>
            <person name="Horton D.L."/>
            <person name="Alikhan N.F."/>
            <person name="Baker D."/>
            <person name="Gharbi K."/>
            <person name="Hall N."/>
            <person name="Watson M."/>
            <person name="Adriaenssens E.M."/>
            <person name="Foster-Nyarko E."/>
            <person name="Jarju S."/>
            <person name="Secka A."/>
            <person name="Antonio M."/>
            <person name="Oren A."/>
            <person name="Chaudhuri R.R."/>
            <person name="La Ragione R."/>
            <person name="Hildebrand F."/>
            <person name="Pallen M.J."/>
        </authorList>
    </citation>
    <scope>NUCLEOTIDE SEQUENCE</scope>
    <source>
        <strain evidence="11">17213</strain>
    </source>
</reference>
<dbReference type="InterPro" id="IPR003664">
    <property type="entry name" value="FA_synthesis"/>
</dbReference>
<evidence type="ECO:0000313" key="11">
    <source>
        <dbReference type="EMBL" id="MBO8416402.1"/>
    </source>
</evidence>
<dbReference type="EMBL" id="JADINH010000173">
    <property type="protein sequence ID" value="MBO8416402.1"/>
    <property type="molecule type" value="Genomic_DNA"/>
</dbReference>
<dbReference type="HAMAP" id="MF_00019">
    <property type="entry name" value="PlsX"/>
    <property type="match status" value="1"/>
</dbReference>